<name>A0A3N0XGW2_ANAGA</name>
<gene>
    <name evidence="3" type="ORF">DPX16_22594</name>
</gene>
<evidence type="ECO:0000256" key="1">
    <source>
        <dbReference type="SAM" id="MobiDB-lite"/>
    </source>
</evidence>
<keyword evidence="2" id="KW-0812">Transmembrane</keyword>
<sequence>MAKGLWKGLEMLIPARMSLFQQCNAPPVQQGLRLADCPAGNLQTHPEAHFRALLGTYQPCHSFGAHPGALGAIGIEGRAGWGRGPGMLAAVAMDLADARRGQRSLPAVSVVVDDEEGLSEALGGERVDGVCGVLLWERNGCYLPLAATSLENFLFIFLYNLSYLVLYVSVIPVGKHPNETRLLKEREGDGEIDESAGAEERKDYQKGRQSAST</sequence>
<proteinExistence type="predicted"/>
<keyword evidence="4" id="KW-1185">Reference proteome</keyword>
<dbReference type="Proteomes" id="UP000281406">
    <property type="component" value="Unassembled WGS sequence"/>
</dbReference>
<evidence type="ECO:0000256" key="2">
    <source>
        <dbReference type="SAM" id="Phobius"/>
    </source>
</evidence>
<comment type="caution">
    <text evidence="3">The sequence shown here is derived from an EMBL/GenBank/DDBJ whole genome shotgun (WGS) entry which is preliminary data.</text>
</comment>
<feature type="region of interest" description="Disordered" evidence="1">
    <location>
        <begin position="182"/>
        <end position="213"/>
    </location>
</feature>
<dbReference type="AlphaFoldDB" id="A0A3N0XGW2"/>
<accession>A0A3N0XGW2</accession>
<dbReference type="EMBL" id="RJVU01074626">
    <property type="protein sequence ID" value="ROI16617.1"/>
    <property type="molecule type" value="Genomic_DNA"/>
</dbReference>
<organism evidence="3 4">
    <name type="scientific">Anabarilius grahami</name>
    <name type="common">Kanglang fish</name>
    <name type="synonym">Barilius grahami</name>
    <dbReference type="NCBI Taxonomy" id="495550"/>
    <lineage>
        <taxon>Eukaryota</taxon>
        <taxon>Metazoa</taxon>
        <taxon>Chordata</taxon>
        <taxon>Craniata</taxon>
        <taxon>Vertebrata</taxon>
        <taxon>Euteleostomi</taxon>
        <taxon>Actinopterygii</taxon>
        <taxon>Neopterygii</taxon>
        <taxon>Teleostei</taxon>
        <taxon>Ostariophysi</taxon>
        <taxon>Cypriniformes</taxon>
        <taxon>Xenocyprididae</taxon>
        <taxon>Xenocypridinae</taxon>
        <taxon>Xenocypridinae incertae sedis</taxon>
        <taxon>Anabarilius</taxon>
    </lineage>
</organism>
<protein>
    <submittedName>
        <fullName evidence="3">Uncharacterized protein</fullName>
    </submittedName>
</protein>
<reference evidence="3 4" key="1">
    <citation type="submission" date="2018-10" db="EMBL/GenBank/DDBJ databases">
        <title>Genome assembly for a Yunnan-Guizhou Plateau 3E fish, Anabarilius grahami (Regan), and its evolutionary and genetic applications.</title>
        <authorList>
            <person name="Jiang W."/>
        </authorList>
    </citation>
    <scope>NUCLEOTIDE SEQUENCE [LARGE SCALE GENOMIC DNA]</scope>
    <source>
        <strain evidence="3">AG-KIZ</strain>
        <tissue evidence="3">Muscle</tissue>
    </source>
</reference>
<evidence type="ECO:0000313" key="4">
    <source>
        <dbReference type="Proteomes" id="UP000281406"/>
    </source>
</evidence>
<keyword evidence="2" id="KW-1133">Transmembrane helix</keyword>
<evidence type="ECO:0000313" key="3">
    <source>
        <dbReference type="EMBL" id="ROI16617.1"/>
    </source>
</evidence>
<keyword evidence="2" id="KW-0472">Membrane</keyword>
<feature type="transmembrane region" description="Helical" evidence="2">
    <location>
        <begin position="153"/>
        <end position="174"/>
    </location>
</feature>